<dbReference type="Proteomes" id="UP000694044">
    <property type="component" value="Unassembled WGS sequence"/>
</dbReference>
<accession>A0A8T1WGF4</accession>
<gene>
    <name evidence="2" type="primary">NDA1_3</name>
    <name evidence="2" type="ORF">PHYPSEUDO_005581</name>
</gene>
<organism evidence="2 3">
    <name type="scientific">Phytophthora pseudosyringae</name>
    <dbReference type="NCBI Taxonomy" id="221518"/>
    <lineage>
        <taxon>Eukaryota</taxon>
        <taxon>Sar</taxon>
        <taxon>Stramenopiles</taxon>
        <taxon>Oomycota</taxon>
        <taxon>Peronosporomycetes</taxon>
        <taxon>Peronosporales</taxon>
        <taxon>Peronosporaceae</taxon>
        <taxon>Phytophthora</taxon>
    </lineage>
</organism>
<evidence type="ECO:0000313" key="2">
    <source>
        <dbReference type="EMBL" id="KAG7391220.1"/>
    </source>
</evidence>
<feature type="region of interest" description="Disordered" evidence="1">
    <location>
        <begin position="459"/>
        <end position="482"/>
    </location>
</feature>
<feature type="compositionally biased region" description="Acidic residues" evidence="1">
    <location>
        <begin position="459"/>
        <end position="480"/>
    </location>
</feature>
<dbReference type="EMBL" id="JAGDFM010000023">
    <property type="protein sequence ID" value="KAG7391220.1"/>
    <property type="molecule type" value="Genomic_DNA"/>
</dbReference>
<proteinExistence type="predicted"/>
<evidence type="ECO:0000256" key="1">
    <source>
        <dbReference type="SAM" id="MobiDB-lite"/>
    </source>
</evidence>
<keyword evidence="3" id="KW-1185">Reference proteome</keyword>
<protein>
    <submittedName>
        <fullName evidence="2">Internal alternative NAD(P)H-ubiquinone oxidoreductase A1, mitochondrial</fullName>
    </submittedName>
</protein>
<dbReference type="AlphaFoldDB" id="A0A8T1WGF4"/>
<dbReference type="OrthoDB" id="128830at2759"/>
<name>A0A8T1WGF4_9STRA</name>
<comment type="caution">
    <text evidence="2">The sequence shown here is derived from an EMBL/GenBank/DDBJ whole genome shotgun (WGS) entry which is preliminary data.</text>
</comment>
<evidence type="ECO:0000313" key="3">
    <source>
        <dbReference type="Proteomes" id="UP000694044"/>
    </source>
</evidence>
<sequence>MPGLKRLDLRSMPLESQHLPILLGMAAKYSLQVEMLVLPRKQEMGTMVNCAAIRRVMKVLRGAMERWHLNGKCGGLKQLTVPTREEEDRAQTSTRFIEDVIEFCPNVEYIDGYSHAIDEMNDVTCEEKWMISLETWEQFNKTCTKLREFHWVVVLFADPFFRMFGEHVKPNLKKLTLTSNLSWEWGDYFNRDGSTGSPTEKPGYGLLANDVIALFKGCPALTELDISIDQEKNQDELATLLDADVFGDKFWEAVAHLCPLLQSVYLHDSSGYGGSRTVRPIQTFTDRGLLALAEHTRLNSIELSTVCCSGGGVFEYLQYSFTTKQFAGENRTLDLSLAGQCDHDTALPHPFYFELLALLLRLAETSEKALGVTSCSYKASLNIFNPHSGSVDKKWSIPYVRDELKPILEKVASAHPSLDIHLVLCRDNEDSFRRIDNLELDWCLGSQQGEMFIEDEYVGDTDSNDGGSDEEGEFFDDEDGGGPLDPHDIFLRRHAMFMDDDYEIVPAGDVDGV</sequence>
<reference evidence="2" key="1">
    <citation type="submission" date="2021-02" db="EMBL/GenBank/DDBJ databases">
        <authorList>
            <person name="Palmer J.M."/>
        </authorList>
    </citation>
    <scope>NUCLEOTIDE SEQUENCE</scope>
    <source>
        <strain evidence="2">SCRP734</strain>
    </source>
</reference>